<accession>A0A815VZY8</accession>
<dbReference type="EMBL" id="CAJNOJ010001092">
    <property type="protein sequence ID" value="CAF1542145.1"/>
    <property type="molecule type" value="Genomic_DNA"/>
</dbReference>
<gene>
    <name evidence="2" type="ORF">EDS130_LOCUS45400</name>
    <name evidence="3" type="ORF">XAT740_LOCUS51003</name>
</gene>
<keyword evidence="1" id="KW-0812">Transmembrane</keyword>
<organism evidence="2 5">
    <name type="scientific">Adineta ricciae</name>
    <name type="common">Rotifer</name>
    <dbReference type="NCBI Taxonomy" id="249248"/>
    <lineage>
        <taxon>Eukaryota</taxon>
        <taxon>Metazoa</taxon>
        <taxon>Spiralia</taxon>
        <taxon>Gnathifera</taxon>
        <taxon>Rotifera</taxon>
        <taxon>Eurotatoria</taxon>
        <taxon>Bdelloidea</taxon>
        <taxon>Adinetida</taxon>
        <taxon>Adinetidae</taxon>
        <taxon>Adineta</taxon>
    </lineage>
</organism>
<evidence type="ECO:0000313" key="3">
    <source>
        <dbReference type="EMBL" id="CAF1626680.1"/>
    </source>
</evidence>
<dbReference type="Gene3D" id="1.20.1070.10">
    <property type="entry name" value="Rhodopsin 7-helix transmembrane proteins"/>
    <property type="match status" value="1"/>
</dbReference>
<proteinExistence type="predicted"/>
<name>A0A815VZY8_ADIRI</name>
<dbReference type="Proteomes" id="UP000663828">
    <property type="component" value="Unassembled WGS sequence"/>
</dbReference>
<protein>
    <recommendedName>
        <fullName evidence="6">G-protein coupled receptors family 1 profile domain-containing protein</fullName>
    </recommendedName>
</protein>
<sequence length="171" mass="19447">MIIFGVLIIRNVRNVQNRIAPHGDNARMERLRSHDRQLVIMLLFQVLITILISVPYASLFMYYVTITLIPKYEPSVWEVAITYCWNIVATLLYATNPVIGFYIYTLTGPKFLAELKCCFRNGLHSMLTTLGLVRCLPLGIQQTLLGTAVISNSIAVMMQSRRKNNALPTQQ</sequence>
<dbReference type="Proteomes" id="UP000663852">
    <property type="component" value="Unassembled WGS sequence"/>
</dbReference>
<evidence type="ECO:0000313" key="5">
    <source>
        <dbReference type="Proteomes" id="UP000663852"/>
    </source>
</evidence>
<evidence type="ECO:0000313" key="2">
    <source>
        <dbReference type="EMBL" id="CAF1542145.1"/>
    </source>
</evidence>
<dbReference type="SUPFAM" id="SSF81321">
    <property type="entry name" value="Family A G protein-coupled receptor-like"/>
    <property type="match status" value="1"/>
</dbReference>
<evidence type="ECO:0000256" key="1">
    <source>
        <dbReference type="SAM" id="Phobius"/>
    </source>
</evidence>
<feature type="transmembrane region" description="Helical" evidence="1">
    <location>
        <begin position="38"/>
        <end position="63"/>
    </location>
</feature>
<dbReference type="EMBL" id="CAJNOR010007984">
    <property type="protein sequence ID" value="CAF1626680.1"/>
    <property type="molecule type" value="Genomic_DNA"/>
</dbReference>
<evidence type="ECO:0008006" key="6">
    <source>
        <dbReference type="Google" id="ProtNLM"/>
    </source>
</evidence>
<keyword evidence="1" id="KW-0472">Membrane</keyword>
<keyword evidence="1" id="KW-1133">Transmembrane helix</keyword>
<keyword evidence="4" id="KW-1185">Reference proteome</keyword>
<dbReference type="OrthoDB" id="10046988at2759"/>
<evidence type="ECO:0000313" key="4">
    <source>
        <dbReference type="Proteomes" id="UP000663828"/>
    </source>
</evidence>
<comment type="caution">
    <text evidence="2">The sequence shown here is derived from an EMBL/GenBank/DDBJ whole genome shotgun (WGS) entry which is preliminary data.</text>
</comment>
<reference evidence="2" key="1">
    <citation type="submission" date="2021-02" db="EMBL/GenBank/DDBJ databases">
        <authorList>
            <person name="Nowell W R."/>
        </authorList>
    </citation>
    <scope>NUCLEOTIDE SEQUENCE</scope>
</reference>
<dbReference type="AlphaFoldDB" id="A0A815VZY8"/>
<feature type="transmembrane region" description="Helical" evidence="1">
    <location>
        <begin position="83"/>
        <end position="104"/>
    </location>
</feature>